<dbReference type="SUPFAM" id="SSF64076">
    <property type="entry name" value="MTH938-like"/>
    <property type="match status" value="1"/>
</dbReference>
<dbReference type="STRING" id="1314781.A0A165MM80"/>
<dbReference type="OrthoDB" id="20681at2759"/>
<feature type="signal peptide" evidence="1">
    <location>
        <begin position="1"/>
        <end position="20"/>
    </location>
</feature>
<dbReference type="InterPro" id="IPR036748">
    <property type="entry name" value="MTH938-like_sf"/>
</dbReference>
<dbReference type="PANTHER" id="PTHR21192">
    <property type="entry name" value="NUCLEAR PROTEIN E3-3"/>
    <property type="match status" value="1"/>
</dbReference>
<name>A0A165MM80_EXIGL</name>
<dbReference type="Gene3D" id="3.40.1230.10">
    <property type="entry name" value="MTH938-like"/>
    <property type="match status" value="1"/>
</dbReference>
<dbReference type="InterPro" id="IPR007523">
    <property type="entry name" value="NDUFAF3/AAMDC"/>
</dbReference>
<evidence type="ECO:0000313" key="3">
    <source>
        <dbReference type="Proteomes" id="UP000077266"/>
    </source>
</evidence>
<organism evidence="2 3">
    <name type="scientific">Exidia glandulosa HHB12029</name>
    <dbReference type="NCBI Taxonomy" id="1314781"/>
    <lineage>
        <taxon>Eukaryota</taxon>
        <taxon>Fungi</taxon>
        <taxon>Dikarya</taxon>
        <taxon>Basidiomycota</taxon>
        <taxon>Agaricomycotina</taxon>
        <taxon>Agaricomycetes</taxon>
        <taxon>Auriculariales</taxon>
        <taxon>Exidiaceae</taxon>
        <taxon>Exidia</taxon>
    </lineage>
</organism>
<accession>A0A165MM80</accession>
<dbReference type="GO" id="GO:0032981">
    <property type="term" value="P:mitochondrial respiratory chain complex I assembly"/>
    <property type="evidence" value="ECO:0007669"/>
    <property type="project" value="TreeGrafter"/>
</dbReference>
<keyword evidence="1" id="KW-0732">Signal</keyword>
<gene>
    <name evidence="2" type="ORF">EXIGLDRAFT_640440</name>
</gene>
<keyword evidence="3" id="KW-1185">Reference proteome</keyword>
<dbReference type="GO" id="GO:0005743">
    <property type="term" value="C:mitochondrial inner membrane"/>
    <property type="evidence" value="ECO:0007669"/>
    <property type="project" value="TreeGrafter"/>
</dbReference>
<dbReference type="InParanoid" id="A0A165MM80"/>
<feature type="chain" id="PRO_5007862541" evidence="1">
    <location>
        <begin position="21"/>
        <end position="178"/>
    </location>
</feature>
<protein>
    <submittedName>
        <fullName evidence="2">DUF498-domain-containing protein</fullName>
    </submittedName>
</protein>
<dbReference type="Proteomes" id="UP000077266">
    <property type="component" value="Unassembled WGS sequence"/>
</dbReference>
<dbReference type="EMBL" id="KV425909">
    <property type="protein sequence ID" value="KZV99473.1"/>
    <property type="molecule type" value="Genomic_DNA"/>
</dbReference>
<dbReference type="PANTHER" id="PTHR21192:SF2">
    <property type="entry name" value="NADH DEHYDROGENASE [UBIQUINONE] 1 ALPHA SUBCOMPLEX ASSEMBLY FACTOR 3"/>
    <property type="match status" value="1"/>
</dbReference>
<evidence type="ECO:0000313" key="2">
    <source>
        <dbReference type="EMBL" id="KZV99473.1"/>
    </source>
</evidence>
<reference evidence="2 3" key="1">
    <citation type="journal article" date="2016" name="Mol. Biol. Evol.">
        <title>Comparative Genomics of Early-Diverging Mushroom-Forming Fungi Provides Insights into the Origins of Lignocellulose Decay Capabilities.</title>
        <authorList>
            <person name="Nagy L.G."/>
            <person name="Riley R."/>
            <person name="Tritt A."/>
            <person name="Adam C."/>
            <person name="Daum C."/>
            <person name="Floudas D."/>
            <person name="Sun H."/>
            <person name="Yadav J.S."/>
            <person name="Pangilinan J."/>
            <person name="Larsson K.H."/>
            <person name="Matsuura K."/>
            <person name="Barry K."/>
            <person name="Labutti K."/>
            <person name="Kuo R."/>
            <person name="Ohm R.A."/>
            <person name="Bhattacharya S.S."/>
            <person name="Shirouzu T."/>
            <person name="Yoshinaga Y."/>
            <person name="Martin F.M."/>
            <person name="Grigoriev I.V."/>
            <person name="Hibbett D.S."/>
        </authorList>
    </citation>
    <scope>NUCLEOTIDE SEQUENCE [LARGE SCALE GENOMIC DNA]</scope>
    <source>
        <strain evidence="2 3">HHB12029</strain>
    </source>
</reference>
<dbReference type="AlphaFoldDB" id="A0A165MM80"/>
<evidence type="ECO:0000256" key="1">
    <source>
        <dbReference type="SAM" id="SignalP"/>
    </source>
</evidence>
<dbReference type="Pfam" id="PF04430">
    <property type="entry name" value="DUF498"/>
    <property type="match status" value="1"/>
</dbReference>
<sequence length="178" mass="19070">MSLALALLRIRLSTHTLTRALPLPRPPHQRAVSNLTNIVGDESDFTTTHVSRVSSAGIELTDGLVLPGPCILHGGRVFLWDVPVASLSSPSEFATTPSGWKEMFAVFDVVVPKPELVILGTGSRIVNVGPGAMVALREMGVAVDVMDTRNACATYNLLLEEGRRVAAALIPPNAQPWR</sequence>
<proteinExistence type="predicted"/>